<name>A0A368GM34_ANCCA</name>
<dbReference type="EMBL" id="JOJR01000131">
    <property type="protein sequence ID" value="RCN44349.1"/>
    <property type="molecule type" value="Genomic_DNA"/>
</dbReference>
<evidence type="ECO:0000313" key="3">
    <source>
        <dbReference type="EMBL" id="RCN44349.1"/>
    </source>
</evidence>
<evidence type="ECO:0000313" key="4">
    <source>
        <dbReference type="Proteomes" id="UP000252519"/>
    </source>
</evidence>
<keyword evidence="2" id="KW-0472">Membrane</keyword>
<feature type="transmembrane region" description="Helical" evidence="2">
    <location>
        <begin position="113"/>
        <end position="136"/>
    </location>
</feature>
<protein>
    <submittedName>
        <fullName evidence="3">Uncharacterized protein</fullName>
    </submittedName>
</protein>
<accession>A0A368GM34</accession>
<feature type="region of interest" description="Disordered" evidence="1">
    <location>
        <begin position="1"/>
        <end position="42"/>
    </location>
</feature>
<dbReference type="SUPFAM" id="SSF101447">
    <property type="entry name" value="Formin homology 2 domain (FH2 domain)"/>
    <property type="match status" value="1"/>
</dbReference>
<dbReference type="AlphaFoldDB" id="A0A368GM34"/>
<organism evidence="3 4">
    <name type="scientific">Ancylostoma caninum</name>
    <name type="common">Dog hookworm</name>
    <dbReference type="NCBI Taxonomy" id="29170"/>
    <lineage>
        <taxon>Eukaryota</taxon>
        <taxon>Metazoa</taxon>
        <taxon>Ecdysozoa</taxon>
        <taxon>Nematoda</taxon>
        <taxon>Chromadorea</taxon>
        <taxon>Rhabditida</taxon>
        <taxon>Rhabditina</taxon>
        <taxon>Rhabditomorpha</taxon>
        <taxon>Strongyloidea</taxon>
        <taxon>Ancylostomatidae</taxon>
        <taxon>Ancylostomatinae</taxon>
        <taxon>Ancylostoma</taxon>
    </lineage>
</organism>
<evidence type="ECO:0000256" key="2">
    <source>
        <dbReference type="SAM" id="Phobius"/>
    </source>
</evidence>
<sequence>MDEYDHHYETVGPGASQMHHKPPPPPLPPPPPPPPPPFDPYYGPPMPAAAPFVGAPVDVLPQRGSLENLGSNEGISGSKGQGQSKGKKWGGTTTVTSDGATRHRDMWKKPCKILFFITLPLWILFAILTFIIYGHYAGLFNMVQPLKDSFLGGLVPDELETLYVPI</sequence>
<feature type="region of interest" description="Disordered" evidence="1">
    <location>
        <begin position="63"/>
        <end position="99"/>
    </location>
</feature>
<keyword evidence="4" id="KW-1185">Reference proteome</keyword>
<evidence type="ECO:0000256" key="1">
    <source>
        <dbReference type="SAM" id="MobiDB-lite"/>
    </source>
</evidence>
<keyword evidence="2" id="KW-1133">Transmembrane helix</keyword>
<feature type="compositionally biased region" description="Low complexity" evidence="1">
    <location>
        <begin position="74"/>
        <end position="97"/>
    </location>
</feature>
<dbReference type="Proteomes" id="UP000252519">
    <property type="component" value="Unassembled WGS sequence"/>
</dbReference>
<dbReference type="OrthoDB" id="5889782at2759"/>
<comment type="caution">
    <text evidence="3">The sequence shown here is derived from an EMBL/GenBank/DDBJ whole genome shotgun (WGS) entry which is preliminary data.</text>
</comment>
<proteinExistence type="predicted"/>
<keyword evidence="2" id="KW-0812">Transmembrane</keyword>
<feature type="compositionally biased region" description="Pro residues" evidence="1">
    <location>
        <begin position="23"/>
        <end position="42"/>
    </location>
</feature>
<reference evidence="3 4" key="1">
    <citation type="submission" date="2014-10" db="EMBL/GenBank/DDBJ databases">
        <title>Draft genome of the hookworm Ancylostoma caninum.</title>
        <authorList>
            <person name="Mitreva M."/>
        </authorList>
    </citation>
    <scope>NUCLEOTIDE SEQUENCE [LARGE SCALE GENOMIC DNA]</scope>
    <source>
        <strain evidence="3 4">Baltimore</strain>
    </source>
</reference>
<gene>
    <name evidence="3" type="ORF">ANCCAN_09626</name>
</gene>